<evidence type="ECO:0000313" key="4">
    <source>
        <dbReference type="Proteomes" id="UP000472265"/>
    </source>
</evidence>
<feature type="compositionally biased region" description="Low complexity" evidence="1">
    <location>
        <begin position="739"/>
        <end position="755"/>
    </location>
</feature>
<feature type="region of interest" description="Disordered" evidence="1">
    <location>
        <begin position="572"/>
        <end position="632"/>
    </location>
</feature>
<name>A0A671UA70_SPAAU</name>
<dbReference type="InterPro" id="IPR051994">
    <property type="entry name" value="WW_domain-binding"/>
</dbReference>
<keyword evidence="2" id="KW-1133">Transmembrane helix</keyword>
<evidence type="ECO:0000313" key="3">
    <source>
        <dbReference type="Ensembl" id="ENSSAUP00010010698.1"/>
    </source>
</evidence>
<feature type="compositionally biased region" description="Polar residues" evidence="1">
    <location>
        <begin position="351"/>
        <end position="370"/>
    </location>
</feature>
<dbReference type="RefSeq" id="XP_030287008.1">
    <property type="nucleotide sequence ID" value="XM_030431148.1"/>
</dbReference>
<feature type="transmembrane region" description="Helical" evidence="2">
    <location>
        <begin position="48"/>
        <end position="66"/>
    </location>
</feature>
<dbReference type="GeneTree" id="ENSGT00950000183109"/>
<evidence type="ECO:0000256" key="1">
    <source>
        <dbReference type="SAM" id="MobiDB-lite"/>
    </source>
</evidence>
<dbReference type="Pfam" id="PF11669">
    <property type="entry name" value="WBP-1"/>
    <property type="match status" value="1"/>
</dbReference>
<dbReference type="PANTHER" id="PTHR16209:SF5">
    <property type="entry name" value="WW DOMAIN-BINDING PROTEIN 1"/>
    <property type="match status" value="1"/>
</dbReference>
<gene>
    <name evidence="3" type="primary">LOC115589956</name>
</gene>
<dbReference type="InParanoid" id="A0A671UA70"/>
<dbReference type="Proteomes" id="UP000472265">
    <property type="component" value="Chromosome 10"/>
</dbReference>
<feature type="region of interest" description="Disordered" evidence="1">
    <location>
        <begin position="739"/>
        <end position="863"/>
    </location>
</feature>
<sequence>MEYHSGGSLPLLGRPRYCPGANANGGYLCETGHCCGETGCCTYYYELWWFWLLWTVLILFSCCCAYRHRRAKLRVQQQQRQREISLLAYHGANSYPSSMLDLSFLASLKLPSYEEVAAQPSTPPPPYSSVFTTPRYPQPPRAADPHLLTQHGPLLHRPLSDGPSSLSSDNSSSCSCDSCCPSSPCSSSLSAPVTYETDTSHATTPSEAAPLTLDVTMETIAAAASRLEVNGARFVSERMLATVAIDIGDEDAARAQETIATDSLVPNQVVTRAVSPHPLLSPGSEVVLPVVTTSPVKQQLDLASCTPIVSSCSPSTLPSPSLVDATLPSIQVIRIEGQADSPETTPAPKITSMSGPSTPTASNSDSPTATKTLDLTRTFVTANVPSSPTSISSPDVGRTLALITGSDGLTTLYPNASLVPIPAPSNHTQVLVIVHSNHTQSSTPEPSNHTQASTPEPSNHTQDSVQVATNFTQSPDAVPTNLTQDPDNIPSNLVPDPVTTNLIQDENAIPTNFTQDPEIIPTKLTQTPKLVPSNFTLVPSPQSTATIVPDCATDLVLTLKPAHPINTLATDAAPTSPTVPHCHIPELSPGSGLGPTNPRSGLKRHPGDTALPANSGPSLVVSQSSELNHTSPLPSNVHAGFISGSGSGACSSVGSVSAPLSTPPPVLTFPTPTTPSSSSFCPAITIESESSFTLSQSPSALSPASISSPPSILSPPVLSSISLPAPALLLDPLTALHQSNKGGSSSGHASSLSPSPRATQSPPKQTLFSPCVDIFEPVPPSWEDGEDEQEEEDNDDEEDEDMGADESQYRHRRLTGDSGIEVCRCRVEDEEDEQEEEEEGDRKEDKKGGVNNGLHDSMDCPARGQITTGEALTICNPTSTTTPTSEDSGKVIIVMETV</sequence>
<reference evidence="3" key="1">
    <citation type="submission" date="2021-04" db="EMBL/GenBank/DDBJ databases">
        <authorList>
            <consortium name="Wellcome Sanger Institute Data Sharing"/>
        </authorList>
    </citation>
    <scope>NUCLEOTIDE SEQUENCE [LARGE SCALE GENOMIC DNA]</scope>
</reference>
<keyword evidence="2" id="KW-0812">Transmembrane</keyword>
<feature type="region of interest" description="Disordered" evidence="1">
    <location>
        <begin position="438"/>
        <end position="464"/>
    </location>
</feature>
<dbReference type="AlphaFoldDB" id="A0A671UA70"/>
<feature type="region of interest" description="Disordered" evidence="1">
    <location>
        <begin position="335"/>
        <end position="370"/>
    </location>
</feature>
<dbReference type="RefSeq" id="XP_030287007.1">
    <property type="nucleotide sequence ID" value="XM_030431147.1"/>
</dbReference>
<keyword evidence="2" id="KW-0472">Membrane</keyword>
<evidence type="ECO:0000256" key="2">
    <source>
        <dbReference type="SAM" id="Phobius"/>
    </source>
</evidence>
<feature type="compositionally biased region" description="Polar residues" evidence="1">
    <location>
        <begin position="756"/>
        <end position="768"/>
    </location>
</feature>
<dbReference type="FunCoup" id="A0A671UA70">
    <property type="interactions" value="41"/>
</dbReference>
<dbReference type="PANTHER" id="PTHR16209">
    <property type="entry name" value="VESICULAR, OVEREXPRESSED IN CANCER, PROSURVIVAL PROTEIN 1"/>
    <property type="match status" value="1"/>
</dbReference>
<accession>A0A671UA70</accession>
<keyword evidence="4" id="KW-1185">Reference proteome</keyword>
<proteinExistence type="predicted"/>
<feature type="compositionally biased region" description="Acidic residues" evidence="1">
    <location>
        <begin position="783"/>
        <end position="804"/>
    </location>
</feature>
<organism evidence="3 4">
    <name type="scientific">Sparus aurata</name>
    <name type="common">Gilthead sea bream</name>
    <dbReference type="NCBI Taxonomy" id="8175"/>
    <lineage>
        <taxon>Eukaryota</taxon>
        <taxon>Metazoa</taxon>
        <taxon>Chordata</taxon>
        <taxon>Craniata</taxon>
        <taxon>Vertebrata</taxon>
        <taxon>Euteleostomi</taxon>
        <taxon>Actinopterygii</taxon>
        <taxon>Neopterygii</taxon>
        <taxon>Teleostei</taxon>
        <taxon>Neoteleostei</taxon>
        <taxon>Acanthomorphata</taxon>
        <taxon>Eupercaria</taxon>
        <taxon>Spariformes</taxon>
        <taxon>Sparidae</taxon>
        <taxon>Sparus</taxon>
    </lineage>
</organism>
<feature type="region of interest" description="Disordered" evidence="1">
    <location>
        <begin position="141"/>
        <end position="167"/>
    </location>
</feature>
<feature type="compositionally biased region" description="Acidic residues" evidence="1">
    <location>
        <begin position="828"/>
        <end position="839"/>
    </location>
</feature>
<dbReference type="Ensembl" id="ENSSAUT00010011357.1">
    <property type="protein sequence ID" value="ENSSAUP00010010698.1"/>
    <property type="gene ID" value="ENSSAUG00010005162.1"/>
</dbReference>
<protein>
    <submittedName>
        <fullName evidence="3">Si:ch73-290k24.6</fullName>
    </submittedName>
</protein>
<dbReference type="InterPro" id="IPR021684">
    <property type="entry name" value="WBP1-like"/>
</dbReference>
<reference evidence="3" key="2">
    <citation type="submission" date="2025-08" db="UniProtKB">
        <authorList>
            <consortium name="Ensembl"/>
        </authorList>
    </citation>
    <scope>IDENTIFICATION</scope>
</reference>
<reference evidence="3" key="3">
    <citation type="submission" date="2025-09" db="UniProtKB">
        <authorList>
            <consortium name="Ensembl"/>
        </authorList>
    </citation>
    <scope>IDENTIFICATION</scope>
</reference>
<dbReference type="OrthoDB" id="9907279at2759"/>
<feature type="compositionally biased region" description="Polar residues" evidence="1">
    <location>
        <begin position="615"/>
        <end position="632"/>
    </location>
</feature>
<dbReference type="GeneID" id="115589956"/>
<dbReference type="OMA" id="PPSWENE"/>